<dbReference type="Proteomes" id="UP000077856">
    <property type="component" value="Chromosome"/>
</dbReference>
<keyword evidence="9" id="KW-0472">Membrane</keyword>
<dbReference type="PROSITE" id="PS50110">
    <property type="entry name" value="RESPONSE_REGULATORY"/>
    <property type="match status" value="1"/>
</dbReference>
<dbReference type="PANTHER" id="PTHR34220">
    <property type="entry name" value="SENSOR HISTIDINE KINASE YPDA"/>
    <property type="match status" value="1"/>
</dbReference>
<feature type="domain" description="Response regulatory" evidence="11">
    <location>
        <begin position="693"/>
        <end position="809"/>
    </location>
</feature>
<dbReference type="EMBL" id="CP015506">
    <property type="protein sequence ID" value="AND41947.1"/>
    <property type="molecule type" value="Genomic_DNA"/>
</dbReference>
<dbReference type="EC" id="2.7.13.3" evidence="2"/>
<dbReference type="InterPro" id="IPR001789">
    <property type="entry name" value="Sig_transdc_resp-reg_receiver"/>
</dbReference>
<feature type="domain" description="Histidine kinase" evidence="10">
    <location>
        <begin position="920"/>
        <end position="1016"/>
    </location>
</feature>
<evidence type="ECO:0000313" key="12">
    <source>
        <dbReference type="EMBL" id="AND41947.1"/>
    </source>
</evidence>
<keyword evidence="8" id="KW-0597">Phosphoprotein</keyword>
<keyword evidence="3" id="KW-0808">Transferase</keyword>
<dbReference type="eggNOG" id="COG2205">
    <property type="taxonomic scope" value="Bacteria"/>
</dbReference>
<dbReference type="SUPFAM" id="SSF55874">
    <property type="entry name" value="ATPase domain of HSP90 chaperone/DNA topoisomerase II/histidine kinase"/>
    <property type="match status" value="2"/>
</dbReference>
<dbReference type="PROSITE" id="PS50109">
    <property type="entry name" value="HIS_KIN"/>
    <property type="match status" value="2"/>
</dbReference>
<keyword evidence="4" id="KW-0547">Nucleotide-binding</keyword>
<dbReference type="Pfam" id="PF07695">
    <property type="entry name" value="7TMR-DISM_7TM"/>
    <property type="match status" value="1"/>
</dbReference>
<evidence type="ECO:0000256" key="8">
    <source>
        <dbReference type="PROSITE-ProRule" id="PRU00169"/>
    </source>
</evidence>
<reference evidence="12 13" key="1">
    <citation type="submission" date="2016-04" db="EMBL/GenBank/DDBJ databases">
        <title>Complete genome sequence of Bacillus oceanisediminis strain 2691.</title>
        <authorList>
            <person name="Jeong H."/>
            <person name="Kim H.J."/>
            <person name="Lee D.-W."/>
        </authorList>
    </citation>
    <scope>NUCLEOTIDE SEQUENCE [LARGE SCALE GENOMIC DNA]</scope>
    <source>
        <strain evidence="12 13">2691</strain>
    </source>
</reference>
<dbReference type="SUPFAM" id="SSF47384">
    <property type="entry name" value="Homodimeric domain of signal transducing histidine kinase"/>
    <property type="match status" value="1"/>
</dbReference>
<dbReference type="InterPro" id="IPR036097">
    <property type="entry name" value="HisK_dim/P_sf"/>
</dbReference>
<dbReference type="InterPro" id="IPR036890">
    <property type="entry name" value="HATPase_C_sf"/>
</dbReference>
<keyword evidence="7" id="KW-0902">Two-component regulatory system</keyword>
<protein>
    <recommendedName>
        <fullName evidence="2">histidine kinase</fullName>
        <ecNumber evidence="2">2.7.13.3</ecNumber>
    </recommendedName>
</protein>
<dbReference type="PRINTS" id="PR00344">
    <property type="entry name" value="BCTRLSENSOR"/>
</dbReference>
<dbReference type="Pfam" id="PF00072">
    <property type="entry name" value="Response_reg"/>
    <property type="match status" value="1"/>
</dbReference>
<dbReference type="Gene3D" id="3.40.50.2300">
    <property type="match status" value="1"/>
</dbReference>
<dbReference type="InterPro" id="IPR011006">
    <property type="entry name" value="CheY-like_superfamily"/>
</dbReference>
<dbReference type="PANTHER" id="PTHR34220:SF7">
    <property type="entry name" value="SENSOR HISTIDINE KINASE YPDA"/>
    <property type="match status" value="1"/>
</dbReference>
<dbReference type="GO" id="GO:0000155">
    <property type="term" value="F:phosphorelay sensor kinase activity"/>
    <property type="evidence" value="ECO:0007669"/>
    <property type="project" value="InterPro"/>
</dbReference>
<dbReference type="Gene3D" id="2.60.120.260">
    <property type="entry name" value="Galactose-binding domain-like"/>
    <property type="match status" value="1"/>
</dbReference>
<dbReference type="InterPro" id="IPR003594">
    <property type="entry name" value="HATPase_dom"/>
</dbReference>
<evidence type="ECO:0000256" key="6">
    <source>
        <dbReference type="ARBA" id="ARBA00022840"/>
    </source>
</evidence>
<evidence type="ECO:0000256" key="9">
    <source>
        <dbReference type="SAM" id="Phobius"/>
    </source>
</evidence>
<dbReference type="KEGG" id="bon:A361_23320"/>
<evidence type="ECO:0000256" key="5">
    <source>
        <dbReference type="ARBA" id="ARBA00022777"/>
    </source>
</evidence>
<dbReference type="InterPro" id="IPR011623">
    <property type="entry name" value="7TMR_DISM_rcpt_extracell_dom1"/>
</dbReference>
<feature type="transmembrane region" description="Helical" evidence="9">
    <location>
        <begin position="371"/>
        <end position="393"/>
    </location>
</feature>
<proteinExistence type="predicted"/>
<evidence type="ECO:0000313" key="13">
    <source>
        <dbReference type="Proteomes" id="UP000077856"/>
    </source>
</evidence>
<evidence type="ECO:0000256" key="4">
    <source>
        <dbReference type="ARBA" id="ARBA00022741"/>
    </source>
</evidence>
<feature type="transmembrane region" description="Helical" evidence="9">
    <location>
        <begin position="215"/>
        <end position="233"/>
    </location>
</feature>
<feature type="transmembrane region" description="Helical" evidence="9">
    <location>
        <begin position="306"/>
        <end position="331"/>
    </location>
</feature>
<dbReference type="SMART" id="SM00448">
    <property type="entry name" value="REC"/>
    <property type="match status" value="1"/>
</dbReference>
<feature type="transmembrane region" description="Helical" evidence="9">
    <location>
        <begin position="276"/>
        <end position="294"/>
    </location>
</feature>
<accession>A0A160MFE3</accession>
<evidence type="ECO:0000256" key="1">
    <source>
        <dbReference type="ARBA" id="ARBA00000085"/>
    </source>
</evidence>
<keyword evidence="9" id="KW-0812">Transmembrane</keyword>
<dbReference type="SUPFAM" id="SSF49785">
    <property type="entry name" value="Galactose-binding domain-like"/>
    <property type="match status" value="1"/>
</dbReference>
<dbReference type="InterPro" id="IPR050640">
    <property type="entry name" value="Bact_2-comp_sensor_kinase"/>
</dbReference>
<evidence type="ECO:0000259" key="11">
    <source>
        <dbReference type="PROSITE" id="PS50110"/>
    </source>
</evidence>
<dbReference type="SMART" id="SM00387">
    <property type="entry name" value="HATPase_c"/>
    <property type="match status" value="2"/>
</dbReference>
<dbReference type="InterPro" id="IPR008979">
    <property type="entry name" value="Galactose-bd-like_sf"/>
</dbReference>
<dbReference type="InterPro" id="IPR010559">
    <property type="entry name" value="Sig_transdc_His_kin_internal"/>
</dbReference>
<dbReference type="InterPro" id="IPR004358">
    <property type="entry name" value="Sig_transdc_His_kin-like_C"/>
</dbReference>
<dbReference type="Pfam" id="PF02518">
    <property type="entry name" value="HATPase_c"/>
    <property type="match status" value="2"/>
</dbReference>
<comment type="catalytic activity">
    <reaction evidence="1">
        <text>ATP + protein L-histidine = ADP + protein N-phospho-L-histidine.</text>
        <dbReference type="EC" id="2.7.13.3"/>
    </reaction>
</comment>
<name>A0A160MFE3_9BACI</name>
<dbReference type="GO" id="GO:0005524">
    <property type="term" value="F:ATP binding"/>
    <property type="evidence" value="ECO:0007669"/>
    <property type="project" value="UniProtKB-KW"/>
</dbReference>
<dbReference type="AlphaFoldDB" id="A0A160MFE3"/>
<dbReference type="GO" id="GO:0016020">
    <property type="term" value="C:membrane"/>
    <property type="evidence" value="ECO:0007669"/>
    <property type="project" value="InterPro"/>
</dbReference>
<feature type="modified residue" description="4-aspartylphosphate" evidence="8">
    <location>
        <position position="742"/>
    </location>
</feature>
<gene>
    <name evidence="12" type="ORF">A361_23320</name>
</gene>
<dbReference type="STRING" id="1196031.A361_23320"/>
<sequence length="1016" mass="115860">MEKCESRGRTVMQRKISIIVSILVCAFTLISIIRESGLNWGNHSTVSKGQMHLTSSENLMELNGEWEFYPNKLIDPADLEKSNRKPIFLKVPMKWDSLYSYKDHLKIEAGTYRLTITVPEGGMYGFRAESIRQSSRVYINGEKAGGIGNPSINKKEYEFREGPFLFFGKSKDKQMEVIIHAANRASPNGGIVKPILFGEADQIVLQAAQEKQTEGFITAGYLILSLLILFQYFQQRHAKNELYFAAFCFSQCIYISTQKEKLIYLFYPDISSKVLLSLQLGFIHLSVLFFLWFAHSTFKKQSSIKITKWMSILLIIKIAYVSITPLLFWFYSLIPMIFMQVSLIGLLGSVYIYILFILFRAYREKVSGCEYILTAAISFTCYGAALGIELLLQIDIGRIPLFLFLIMTISLSLYIGYLRQLSFIMIDNLSKDLLVQDQLKNEFLIKTSDKLKEPLRTFMWHSQKLMEGKEGPLNKKQLKYILEMQSSGKKIDRLVNNLRHASSSINHSLRLRPVPLDVISEMVLELRDVLKLPNEVKLVDDIPKKMPSVIADSNILKEVIFNVLDNAIRHTASGEIRIRAFRVRECVHIEISDTGQGMDSLYLEKIFETFYQIPDHSKHDGIGIGLSISKQFVHLMKGEIWADSLKGRGTTITIKLPAGKNLIYEDKESLDEVSADLEYLSGSPEKNGNNSKEIVFACADTEYNHHLKDYLISSGYSITITHNGESALEKIEDVMAGMLIIDLNLGNQSGIALCQMIRKRYLLSELPILMIGSTNQIAPILDSMEIGANEYIQKPVDKMELFSKIKSLFAMKDSVSQSIHNELSYYQAQITPHFLYNTMNTIIGLSYQNADRARDALEHLAVYFRSKLDYTKHHSMVSIEEEMELVESYLAIEKIRFGDLLFIDWDIDESIDIMLPSMTIQPLVENAVQHGVSKKKDGGRIKLSIRQKGNKTEIVVEDNGIGMSKEKQNQLYRGYNHRIGFINPYTKVKLIKHATFELISEEGKGTKVIITMPNER</sequence>
<dbReference type="Gene3D" id="1.10.287.130">
    <property type="match status" value="1"/>
</dbReference>
<dbReference type="SUPFAM" id="SSF52172">
    <property type="entry name" value="CheY-like"/>
    <property type="match status" value="1"/>
</dbReference>
<dbReference type="Gene3D" id="3.30.565.10">
    <property type="entry name" value="Histidine kinase-like ATPase, C-terminal domain"/>
    <property type="match status" value="2"/>
</dbReference>
<dbReference type="eggNOG" id="COG2972">
    <property type="taxonomic scope" value="Bacteria"/>
</dbReference>
<feature type="transmembrane region" description="Helical" evidence="9">
    <location>
        <begin position="399"/>
        <end position="418"/>
    </location>
</feature>
<dbReference type="InterPro" id="IPR005467">
    <property type="entry name" value="His_kinase_dom"/>
</dbReference>
<keyword evidence="5" id="KW-0418">Kinase</keyword>
<evidence type="ECO:0000256" key="2">
    <source>
        <dbReference type="ARBA" id="ARBA00012438"/>
    </source>
</evidence>
<evidence type="ECO:0000256" key="7">
    <source>
        <dbReference type="ARBA" id="ARBA00023012"/>
    </source>
</evidence>
<evidence type="ECO:0000259" key="10">
    <source>
        <dbReference type="PROSITE" id="PS50109"/>
    </source>
</evidence>
<keyword evidence="9" id="KW-1133">Transmembrane helix</keyword>
<keyword evidence="6" id="KW-0067">ATP-binding</keyword>
<feature type="transmembrane region" description="Helical" evidence="9">
    <location>
        <begin position="337"/>
        <end position="359"/>
    </location>
</feature>
<feature type="domain" description="Histidine kinase" evidence="10">
    <location>
        <begin position="446"/>
        <end position="660"/>
    </location>
</feature>
<organism evidence="12 13">
    <name type="scientific">Cytobacillus oceanisediminis 2691</name>
    <dbReference type="NCBI Taxonomy" id="1196031"/>
    <lineage>
        <taxon>Bacteria</taxon>
        <taxon>Bacillati</taxon>
        <taxon>Bacillota</taxon>
        <taxon>Bacilli</taxon>
        <taxon>Bacillales</taxon>
        <taxon>Bacillaceae</taxon>
        <taxon>Cytobacillus</taxon>
    </lineage>
</organism>
<feature type="transmembrane region" description="Helical" evidence="9">
    <location>
        <begin position="16"/>
        <end position="33"/>
    </location>
</feature>
<evidence type="ECO:0000256" key="3">
    <source>
        <dbReference type="ARBA" id="ARBA00022679"/>
    </source>
</evidence>
<dbReference type="Pfam" id="PF06580">
    <property type="entry name" value="His_kinase"/>
    <property type="match status" value="1"/>
</dbReference>